<sequence length="262" mass="29898">MTTVIKRSKIAAAMAGVMALTGVGLASANDNVLSQLQAEQTQTNRANAASQERVDSLFEQSSDLLADYRAVVAEYEALKMYNDHVQRLVDDQNATLDSLQRQIDGIEETRQGVVPLMYKMIDSLDEFVQLDIPIHREQRERRVERLREVMVRSEVTDSEKFRQIIEAYQIEMDYGVGLIAYEGTLNFEGQDIAVDYLHVGRIAFLAQSLDMQNAWVWDNDNREWSRVDDSFLNPLTQAIRMSRRQTAFDVVRLPVFAAENAE</sequence>
<name>A0A432VSL7_9GAMM</name>
<feature type="signal peptide" evidence="2">
    <location>
        <begin position="1"/>
        <end position="28"/>
    </location>
</feature>
<evidence type="ECO:0000256" key="1">
    <source>
        <dbReference type="SAM" id="Coils"/>
    </source>
</evidence>
<reference evidence="4" key="1">
    <citation type="journal article" date="2018" name="Front. Microbiol.">
        <title>Genome-Based Analysis Reveals the Taxonomy and Diversity of the Family Idiomarinaceae.</title>
        <authorList>
            <person name="Liu Y."/>
            <person name="Lai Q."/>
            <person name="Shao Z."/>
        </authorList>
    </citation>
    <scope>NUCLEOTIDE SEQUENCE [LARGE SCALE GENOMIC DNA]</scope>
    <source>
        <strain evidence="4">GBPy7</strain>
    </source>
</reference>
<feature type="coiled-coil region" evidence="1">
    <location>
        <begin position="82"/>
        <end position="109"/>
    </location>
</feature>
<organism evidence="3 4">
    <name type="scientific">Aliidiomarina iranensis</name>
    <dbReference type="NCBI Taxonomy" id="1434071"/>
    <lineage>
        <taxon>Bacteria</taxon>
        <taxon>Pseudomonadati</taxon>
        <taxon>Pseudomonadota</taxon>
        <taxon>Gammaproteobacteria</taxon>
        <taxon>Alteromonadales</taxon>
        <taxon>Idiomarinaceae</taxon>
        <taxon>Aliidiomarina</taxon>
    </lineage>
</organism>
<evidence type="ECO:0008006" key="5">
    <source>
        <dbReference type="Google" id="ProtNLM"/>
    </source>
</evidence>
<dbReference type="InterPro" id="IPR016866">
    <property type="entry name" value="UCP028069"/>
</dbReference>
<accession>A0A432VSL7</accession>
<feature type="chain" id="PRO_5019143214" description="DUF3450 domain-containing protein" evidence="2">
    <location>
        <begin position="29"/>
        <end position="262"/>
    </location>
</feature>
<evidence type="ECO:0000313" key="4">
    <source>
        <dbReference type="Proteomes" id="UP000288395"/>
    </source>
</evidence>
<comment type="caution">
    <text evidence="3">The sequence shown here is derived from an EMBL/GenBank/DDBJ whole genome shotgun (WGS) entry which is preliminary data.</text>
</comment>
<dbReference type="Proteomes" id="UP000288395">
    <property type="component" value="Unassembled WGS sequence"/>
</dbReference>
<dbReference type="Pfam" id="PF11932">
    <property type="entry name" value="DUF3450"/>
    <property type="match status" value="1"/>
</dbReference>
<dbReference type="EMBL" id="PIPJ01000008">
    <property type="protein sequence ID" value="RUO19348.1"/>
    <property type="molecule type" value="Genomic_DNA"/>
</dbReference>
<proteinExistence type="predicted"/>
<keyword evidence="4" id="KW-1185">Reference proteome</keyword>
<gene>
    <name evidence="3" type="ORF">CWE08_10260</name>
</gene>
<dbReference type="RefSeq" id="WP_126767984.1">
    <property type="nucleotide sequence ID" value="NZ_PIPJ01000008.1"/>
</dbReference>
<dbReference type="PIRSF" id="PIRSF028069">
    <property type="entry name" value="UCP028069"/>
    <property type="match status" value="1"/>
</dbReference>
<evidence type="ECO:0000313" key="3">
    <source>
        <dbReference type="EMBL" id="RUO19348.1"/>
    </source>
</evidence>
<keyword evidence="1" id="KW-0175">Coiled coil</keyword>
<dbReference type="OrthoDB" id="5880116at2"/>
<evidence type="ECO:0000256" key="2">
    <source>
        <dbReference type="SAM" id="SignalP"/>
    </source>
</evidence>
<keyword evidence="2" id="KW-0732">Signal</keyword>
<dbReference type="AlphaFoldDB" id="A0A432VSL7"/>
<protein>
    <recommendedName>
        <fullName evidence="5">DUF3450 domain-containing protein</fullName>
    </recommendedName>
</protein>